<evidence type="ECO:0000256" key="1">
    <source>
        <dbReference type="SAM" id="SignalP"/>
    </source>
</evidence>
<dbReference type="AlphaFoldDB" id="A0A7S7SL64"/>
<dbReference type="EMBL" id="CP063849">
    <property type="protein sequence ID" value="QOY88493.1"/>
    <property type="molecule type" value="Genomic_DNA"/>
</dbReference>
<keyword evidence="1" id="KW-0732">Signal</keyword>
<dbReference type="Gene3D" id="3.50.30.50">
    <property type="entry name" value="Putative cyclase"/>
    <property type="match status" value="1"/>
</dbReference>
<sequence length="320" mass="35057">MRNALVVLLLFSLGLQAQTRPATTADFERWMKELSNWGRWGKSDESGTLNLITPASRLAAARLVREGVAVSLSHDADKEKAPDNAKPFVHEMITTSEQPGADIFRDSFSIVHHGIMHTHLDALCHFSYKGSSYNGFSTKEVTSKGAARLSIEAARNGLFARGILIDVPELKGVPYLEPGAAIFPEDLDAWEKKTGLRVKPGDVVLIRTGRWARRVEKGPWSMAERAGLHASSVAWLHKRDIAVLGSDASADVWPSQVEGIQQPVHTLVIVAMGTPILDNVDLEELSRESRKRKRWDFLLTAAPLTVPGATGSALNPIAIF</sequence>
<proteinExistence type="predicted"/>
<evidence type="ECO:0000313" key="3">
    <source>
        <dbReference type="Proteomes" id="UP000593892"/>
    </source>
</evidence>
<protein>
    <submittedName>
        <fullName evidence="2">Cyclase family protein</fullName>
    </submittedName>
</protein>
<dbReference type="GO" id="GO:0019441">
    <property type="term" value="P:L-tryptophan catabolic process to kynurenine"/>
    <property type="evidence" value="ECO:0007669"/>
    <property type="project" value="InterPro"/>
</dbReference>
<name>A0A7S7SL64_PALFE</name>
<dbReference type="SUPFAM" id="SSF102198">
    <property type="entry name" value="Putative cyclase"/>
    <property type="match status" value="1"/>
</dbReference>
<dbReference type="Proteomes" id="UP000593892">
    <property type="component" value="Chromosome"/>
</dbReference>
<accession>A0A7S7SL64</accession>
<dbReference type="Pfam" id="PF04199">
    <property type="entry name" value="Cyclase"/>
    <property type="match status" value="1"/>
</dbReference>
<reference evidence="2 3" key="1">
    <citation type="submission" date="2020-10" db="EMBL/GenBank/DDBJ databases">
        <title>Complete genome sequence of Paludibaculum fermentans P105T, a facultatively anaerobic acidobacterium capable of dissimilatory Fe(III) reduction.</title>
        <authorList>
            <person name="Dedysh S.N."/>
            <person name="Beletsky A.V."/>
            <person name="Kulichevskaya I.S."/>
            <person name="Mardanov A.V."/>
            <person name="Ravin N.V."/>
        </authorList>
    </citation>
    <scope>NUCLEOTIDE SEQUENCE [LARGE SCALE GENOMIC DNA]</scope>
    <source>
        <strain evidence="2 3">P105</strain>
    </source>
</reference>
<dbReference type="KEGG" id="pfer:IRI77_00575"/>
<dbReference type="PANTHER" id="PTHR34861">
    <property type="match status" value="1"/>
</dbReference>
<keyword evidence="3" id="KW-1185">Reference proteome</keyword>
<evidence type="ECO:0000313" key="2">
    <source>
        <dbReference type="EMBL" id="QOY88493.1"/>
    </source>
</evidence>
<dbReference type="InterPro" id="IPR007325">
    <property type="entry name" value="KFase/CYL"/>
</dbReference>
<dbReference type="RefSeq" id="WP_194450155.1">
    <property type="nucleotide sequence ID" value="NZ_CP063849.1"/>
</dbReference>
<dbReference type="PANTHER" id="PTHR34861:SF10">
    <property type="entry name" value="CYCLASE"/>
    <property type="match status" value="1"/>
</dbReference>
<feature type="signal peptide" evidence="1">
    <location>
        <begin position="1"/>
        <end position="17"/>
    </location>
</feature>
<feature type="chain" id="PRO_5032407969" evidence="1">
    <location>
        <begin position="18"/>
        <end position="320"/>
    </location>
</feature>
<dbReference type="GO" id="GO:0004061">
    <property type="term" value="F:arylformamidase activity"/>
    <property type="evidence" value="ECO:0007669"/>
    <property type="project" value="InterPro"/>
</dbReference>
<organism evidence="2 3">
    <name type="scientific">Paludibaculum fermentans</name>
    <dbReference type="NCBI Taxonomy" id="1473598"/>
    <lineage>
        <taxon>Bacteria</taxon>
        <taxon>Pseudomonadati</taxon>
        <taxon>Acidobacteriota</taxon>
        <taxon>Terriglobia</taxon>
        <taxon>Bryobacterales</taxon>
        <taxon>Bryobacteraceae</taxon>
        <taxon>Paludibaculum</taxon>
    </lineage>
</organism>
<gene>
    <name evidence="2" type="ORF">IRI77_00575</name>
</gene>
<dbReference type="InterPro" id="IPR037175">
    <property type="entry name" value="KFase_sf"/>
</dbReference>